<dbReference type="Proteomes" id="UP000295258">
    <property type="component" value="Unassembled WGS sequence"/>
</dbReference>
<keyword evidence="2" id="KW-0378">Hydrolase</keyword>
<keyword evidence="3" id="KW-1185">Reference proteome</keyword>
<protein>
    <submittedName>
        <fullName evidence="2">Alpha/beta hydrolase</fullName>
    </submittedName>
</protein>
<evidence type="ECO:0000313" key="3">
    <source>
        <dbReference type="Proteomes" id="UP000295258"/>
    </source>
</evidence>
<gene>
    <name evidence="2" type="ORF">E1292_47045</name>
</gene>
<dbReference type="Pfam" id="PF12697">
    <property type="entry name" value="Abhydrolase_6"/>
    <property type="match status" value="1"/>
</dbReference>
<dbReference type="Gene3D" id="3.40.50.1820">
    <property type="entry name" value="alpha/beta hydrolase"/>
    <property type="match status" value="1"/>
</dbReference>
<dbReference type="GO" id="GO:0016787">
    <property type="term" value="F:hydrolase activity"/>
    <property type="evidence" value="ECO:0007669"/>
    <property type="project" value="UniProtKB-KW"/>
</dbReference>
<comment type="caution">
    <text evidence="2">The sequence shown here is derived from an EMBL/GenBank/DDBJ whole genome shotgun (WGS) entry which is preliminary data.</text>
</comment>
<dbReference type="PANTHER" id="PTHR43798:SF33">
    <property type="entry name" value="HYDROLASE, PUTATIVE (AFU_ORTHOLOGUE AFUA_2G14860)-RELATED"/>
    <property type="match status" value="1"/>
</dbReference>
<dbReference type="SUPFAM" id="SSF53474">
    <property type="entry name" value="alpha/beta-Hydrolases"/>
    <property type="match status" value="1"/>
</dbReference>
<proteinExistence type="predicted"/>
<evidence type="ECO:0000259" key="1">
    <source>
        <dbReference type="Pfam" id="PF12697"/>
    </source>
</evidence>
<accession>A0A4R4U7U1</accession>
<dbReference type="AlphaFoldDB" id="A0A4R4U7U1"/>
<sequence>MSPPTTPLFRANGPLPGSVHVTALGPRGAPPVLFAHGSTSWGDDPAYGFAAQAPLAGRFRLLLMDRRGYGGSPDAGARFPGDYLADADDIAELLGDGAHLVGHSYGGVGAMIAAARRPEAVLSLTLIEPGGYQAAADDPAVAAALRASRTAYAGLPELTPEQWLQASVGSTGSPPLEASERRLRAAGTALRERVCWEAGIPLPALRAAAFPKLVISGTWETAPEQYRERGGVPLMACARITAERIGGRHTSIPGSGHCPHVEVPEKLNDVLAGFWTRPLDRRPGLIA</sequence>
<evidence type="ECO:0000313" key="2">
    <source>
        <dbReference type="EMBL" id="TDC87110.1"/>
    </source>
</evidence>
<organism evidence="2 3">
    <name type="scientific">Nonomuraea deserti</name>
    <dbReference type="NCBI Taxonomy" id="1848322"/>
    <lineage>
        <taxon>Bacteria</taxon>
        <taxon>Bacillati</taxon>
        <taxon>Actinomycetota</taxon>
        <taxon>Actinomycetes</taxon>
        <taxon>Streptosporangiales</taxon>
        <taxon>Streptosporangiaceae</taxon>
        <taxon>Nonomuraea</taxon>
    </lineage>
</organism>
<dbReference type="InterPro" id="IPR050266">
    <property type="entry name" value="AB_hydrolase_sf"/>
</dbReference>
<name>A0A4R4U7U1_9ACTN</name>
<feature type="domain" description="AB hydrolase-1" evidence="1">
    <location>
        <begin position="32"/>
        <end position="269"/>
    </location>
</feature>
<dbReference type="PANTHER" id="PTHR43798">
    <property type="entry name" value="MONOACYLGLYCEROL LIPASE"/>
    <property type="match status" value="1"/>
</dbReference>
<reference evidence="2 3" key="1">
    <citation type="submission" date="2019-03" db="EMBL/GenBank/DDBJ databases">
        <title>Draft genome sequences of novel Actinobacteria.</title>
        <authorList>
            <person name="Sahin N."/>
            <person name="Ay H."/>
            <person name="Saygin H."/>
        </authorList>
    </citation>
    <scope>NUCLEOTIDE SEQUENCE [LARGE SCALE GENOMIC DNA]</scope>
    <source>
        <strain evidence="2 3">KC310</strain>
    </source>
</reference>
<dbReference type="PRINTS" id="PR00111">
    <property type="entry name" value="ABHYDROLASE"/>
</dbReference>
<dbReference type="EMBL" id="SMKO01000274">
    <property type="protein sequence ID" value="TDC87110.1"/>
    <property type="molecule type" value="Genomic_DNA"/>
</dbReference>
<dbReference type="InterPro" id="IPR000073">
    <property type="entry name" value="AB_hydrolase_1"/>
</dbReference>
<dbReference type="GO" id="GO:0016020">
    <property type="term" value="C:membrane"/>
    <property type="evidence" value="ECO:0007669"/>
    <property type="project" value="TreeGrafter"/>
</dbReference>
<dbReference type="InterPro" id="IPR029058">
    <property type="entry name" value="AB_hydrolase_fold"/>
</dbReference>
<dbReference type="RefSeq" id="WP_132606303.1">
    <property type="nucleotide sequence ID" value="NZ_SMKO01000274.1"/>
</dbReference>